<dbReference type="HOGENOM" id="CLU_1715326_0_0_1"/>
<proteinExistence type="predicted"/>
<keyword evidence="3" id="KW-1185">Reference proteome</keyword>
<keyword evidence="1" id="KW-0812">Transmembrane</keyword>
<evidence type="ECO:0000256" key="1">
    <source>
        <dbReference type="SAM" id="Phobius"/>
    </source>
</evidence>
<gene>
    <name evidence="2" type="ORF">LOTGIDRAFT_153511</name>
</gene>
<evidence type="ECO:0000313" key="3">
    <source>
        <dbReference type="Proteomes" id="UP000030746"/>
    </source>
</evidence>
<protein>
    <submittedName>
        <fullName evidence="2">Uncharacterized protein</fullName>
    </submittedName>
</protein>
<name>V4AFW0_LOTGI</name>
<dbReference type="AlphaFoldDB" id="V4AFW0"/>
<dbReference type="EMBL" id="KB201890">
    <property type="protein sequence ID" value="ESO94030.1"/>
    <property type="molecule type" value="Genomic_DNA"/>
</dbReference>
<dbReference type="Proteomes" id="UP000030746">
    <property type="component" value="Unassembled WGS sequence"/>
</dbReference>
<keyword evidence="1" id="KW-0472">Membrane</keyword>
<feature type="transmembrane region" description="Helical" evidence="1">
    <location>
        <begin position="116"/>
        <end position="137"/>
    </location>
</feature>
<dbReference type="CTD" id="20235998"/>
<accession>V4AFW0</accession>
<dbReference type="RefSeq" id="XP_009055639.1">
    <property type="nucleotide sequence ID" value="XM_009057391.1"/>
</dbReference>
<dbReference type="GeneID" id="20235998"/>
<dbReference type="OMA" id="CTETQGM"/>
<organism evidence="2 3">
    <name type="scientific">Lottia gigantea</name>
    <name type="common">Giant owl limpet</name>
    <dbReference type="NCBI Taxonomy" id="225164"/>
    <lineage>
        <taxon>Eukaryota</taxon>
        <taxon>Metazoa</taxon>
        <taxon>Spiralia</taxon>
        <taxon>Lophotrochozoa</taxon>
        <taxon>Mollusca</taxon>
        <taxon>Gastropoda</taxon>
        <taxon>Patellogastropoda</taxon>
        <taxon>Lottioidea</taxon>
        <taxon>Lottiidae</taxon>
        <taxon>Lottia</taxon>
    </lineage>
</organism>
<evidence type="ECO:0000313" key="2">
    <source>
        <dbReference type="EMBL" id="ESO94030.1"/>
    </source>
</evidence>
<reference evidence="2 3" key="1">
    <citation type="journal article" date="2013" name="Nature">
        <title>Insights into bilaterian evolution from three spiralian genomes.</title>
        <authorList>
            <person name="Simakov O."/>
            <person name="Marletaz F."/>
            <person name="Cho S.J."/>
            <person name="Edsinger-Gonzales E."/>
            <person name="Havlak P."/>
            <person name="Hellsten U."/>
            <person name="Kuo D.H."/>
            <person name="Larsson T."/>
            <person name="Lv J."/>
            <person name="Arendt D."/>
            <person name="Savage R."/>
            <person name="Osoegawa K."/>
            <person name="de Jong P."/>
            <person name="Grimwood J."/>
            <person name="Chapman J.A."/>
            <person name="Shapiro H."/>
            <person name="Aerts A."/>
            <person name="Otillar R.P."/>
            <person name="Terry A.Y."/>
            <person name="Boore J.L."/>
            <person name="Grigoriev I.V."/>
            <person name="Lindberg D.R."/>
            <person name="Seaver E.C."/>
            <person name="Weisblat D.A."/>
            <person name="Putnam N.H."/>
            <person name="Rokhsar D.S."/>
        </authorList>
    </citation>
    <scope>NUCLEOTIDE SEQUENCE [LARGE SCALE GENOMIC DNA]</scope>
</reference>
<dbReference type="KEGG" id="lgi:LOTGIDRAFT_153511"/>
<sequence length="153" mass="16990">MGSNYCQGGEESLYLGGNRRNRFGITLQGMNGFTEFEKHGYRLFSFSAGASGIGDEICFCLCDNPETFHLPQTAEETQAFIEDFKKEVKIKLLVNKKNLSSTVSRKGSIVDNRPSAAYVGSLGIIMLLVVFISLVLLDLPRGIAFYKALKYQQ</sequence>
<dbReference type="OrthoDB" id="6157674at2759"/>
<keyword evidence="1" id="KW-1133">Transmembrane helix</keyword>